<keyword evidence="2" id="KW-1185">Reference proteome</keyword>
<sequence length="153" mass="17060">METYLASRLAIPLRFRKGLGQRNPTVDLSSYVAINVLKHISIDIWEHPWIPWLDRGTIRAAFNSPVFGLSRAMCTVTLFWNADGFPCESDADIPILNSLVLEKPWLLKPNSGQHHVTSNTELGLPRTQINGLHGEMILGLIWTGANTTSSLLN</sequence>
<proteinExistence type="predicted"/>
<evidence type="ECO:0000313" key="1">
    <source>
        <dbReference type="EMBL" id="PON87160.1"/>
    </source>
</evidence>
<organism evidence="1 2">
    <name type="scientific">Trema orientale</name>
    <name type="common">Charcoal tree</name>
    <name type="synonym">Celtis orientalis</name>
    <dbReference type="NCBI Taxonomy" id="63057"/>
    <lineage>
        <taxon>Eukaryota</taxon>
        <taxon>Viridiplantae</taxon>
        <taxon>Streptophyta</taxon>
        <taxon>Embryophyta</taxon>
        <taxon>Tracheophyta</taxon>
        <taxon>Spermatophyta</taxon>
        <taxon>Magnoliopsida</taxon>
        <taxon>eudicotyledons</taxon>
        <taxon>Gunneridae</taxon>
        <taxon>Pentapetalae</taxon>
        <taxon>rosids</taxon>
        <taxon>fabids</taxon>
        <taxon>Rosales</taxon>
        <taxon>Cannabaceae</taxon>
        <taxon>Trema</taxon>
    </lineage>
</organism>
<evidence type="ECO:0000313" key="2">
    <source>
        <dbReference type="Proteomes" id="UP000237000"/>
    </source>
</evidence>
<name>A0A2P5ENN2_TREOI</name>
<comment type="caution">
    <text evidence="1">The sequence shown here is derived from an EMBL/GenBank/DDBJ whole genome shotgun (WGS) entry which is preliminary data.</text>
</comment>
<gene>
    <name evidence="1" type="ORF">TorRG33x02_171090</name>
</gene>
<accession>A0A2P5ENN2</accession>
<dbReference type="OrthoDB" id="1207233at2759"/>
<dbReference type="InParanoid" id="A0A2P5ENN2"/>
<reference evidence="2" key="1">
    <citation type="submission" date="2016-06" db="EMBL/GenBank/DDBJ databases">
        <title>Parallel loss of symbiosis genes in relatives of nitrogen-fixing non-legume Parasponia.</title>
        <authorList>
            <person name="Van Velzen R."/>
            <person name="Holmer R."/>
            <person name="Bu F."/>
            <person name="Rutten L."/>
            <person name="Van Zeijl A."/>
            <person name="Liu W."/>
            <person name="Santuari L."/>
            <person name="Cao Q."/>
            <person name="Sharma T."/>
            <person name="Shen D."/>
            <person name="Roswanjaya Y."/>
            <person name="Wardhani T."/>
            <person name="Kalhor M.S."/>
            <person name="Jansen J."/>
            <person name="Van den Hoogen J."/>
            <person name="Gungor B."/>
            <person name="Hartog M."/>
            <person name="Hontelez J."/>
            <person name="Verver J."/>
            <person name="Yang W.-C."/>
            <person name="Schijlen E."/>
            <person name="Repin R."/>
            <person name="Schilthuizen M."/>
            <person name="Schranz E."/>
            <person name="Heidstra R."/>
            <person name="Miyata K."/>
            <person name="Fedorova E."/>
            <person name="Kohlen W."/>
            <person name="Bisseling T."/>
            <person name="Smit S."/>
            <person name="Geurts R."/>
        </authorList>
    </citation>
    <scope>NUCLEOTIDE SEQUENCE [LARGE SCALE GENOMIC DNA]</scope>
    <source>
        <strain evidence="2">cv. RG33-2</strain>
    </source>
</reference>
<protein>
    <submittedName>
        <fullName evidence="1">Uncharacterized protein</fullName>
    </submittedName>
</protein>
<dbReference type="EMBL" id="JXTC01000121">
    <property type="protein sequence ID" value="PON87160.1"/>
    <property type="molecule type" value="Genomic_DNA"/>
</dbReference>
<dbReference type="Proteomes" id="UP000237000">
    <property type="component" value="Unassembled WGS sequence"/>
</dbReference>
<dbReference type="AlphaFoldDB" id="A0A2P5ENN2"/>